<gene>
    <name evidence="8" type="primary">thrC</name>
    <name evidence="8" type="ORF">KIH39_06770</name>
</gene>
<dbReference type="GO" id="GO:0003941">
    <property type="term" value="F:L-serine ammonia-lyase activity"/>
    <property type="evidence" value="ECO:0007669"/>
    <property type="project" value="TreeGrafter"/>
</dbReference>
<sequence length="464" mass="50705">MTEAVFQRCIHPQCGTTVSLEDTSFQCPKCTGLLDVAYDWDRLPVPKSLKEFEKKWSNRTNKLDFSGVWRFRELLPFARPEQIMTIGEGQTILLPSDQVATYVGLNPGNLFLQYEGMNPSGSFKDNGMTAAFSHARSVGARRAACASTGNTSAALSIYCAATDLMRAIIFIGSGKISYGKLSQALEHGALTIQIAGDFDDALQRVQQVSRQLGIYLVNSINPFRLEGQKTIMYRIIEALNWEVPDWIVVPGGNLGNCSAFGKAFIELKELGLVDRIPRLAVINAAGAHTFYELYEKQKLRWNNGSPDFKVVDSYMKVMDAGNLRANTLASAIEINRPVNLPKALRALDRCSGVVREVNDQEILDAKAKVGSGGLGCEPASAASVAGLKKLVQEGIVSPGDRVACVLTAHLLKDPDATVAYHSADPKTFEEKLGKRGVRRAGFPNRAVQVSNDLDEIIKAIEVYS</sequence>
<dbReference type="Gene3D" id="3.40.50.1100">
    <property type="match status" value="2"/>
</dbReference>
<evidence type="ECO:0000256" key="3">
    <source>
        <dbReference type="ARBA" id="ARBA00022898"/>
    </source>
</evidence>
<evidence type="ECO:0000256" key="2">
    <source>
        <dbReference type="ARBA" id="ARBA00005517"/>
    </source>
</evidence>
<dbReference type="GO" id="GO:0009097">
    <property type="term" value="P:isoleucine biosynthetic process"/>
    <property type="evidence" value="ECO:0007669"/>
    <property type="project" value="TreeGrafter"/>
</dbReference>
<keyword evidence="3 6" id="KW-0663">Pyridoxal phosphate</keyword>
<accession>A0A8E6B969</accession>
<dbReference type="InterPro" id="IPR004450">
    <property type="entry name" value="Thr_synthase-like"/>
</dbReference>
<evidence type="ECO:0000313" key="8">
    <source>
        <dbReference type="EMBL" id="QVL33609.1"/>
    </source>
</evidence>
<dbReference type="GO" id="GO:0004794">
    <property type="term" value="F:threonine deaminase activity"/>
    <property type="evidence" value="ECO:0007669"/>
    <property type="project" value="TreeGrafter"/>
</dbReference>
<dbReference type="GO" id="GO:0009088">
    <property type="term" value="P:threonine biosynthetic process"/>
    <property type="evidence" value="ECO:0007669"/>
    <property type="project" value="UniProtKB-UniRule"/>
</dbReference>
<reference evidence="8" key="1">
    <citation type="submission" date="2021-05" db="EMBL/GenBank/DDBJ databases">
        <title>Complete genome sequence of the cellulolytic planctomycete Telmatocola sphagniphila SP2T and characterization of the first cellulase from planctomycetes.</title>
        <authorList>
            <person name="Rakitin A.L."/>
            <person name="Beletsky A.V."/>
            <person name="Naumoff D.G."/>
            <person name="Kulichevskaya I.S."/>
            <person name="Mardanov A.V."/>
            <person name="Ravin N.V."/>
            <person name="Dedysh S.N."/>
        </authorList>
    </citation>
    <scope>NUCLEOTIDE SEQUENCE</scope>
    <source>
        <strain evidence="8">SP2T</strain>
    </source>
</reference>
<protein>
    <recommendedName>
        <fullName evidence="5">Threonine synthase</fullName>
        <ecNumber evidence="5">4.2.3.1</ecNumber>
    </recommendedName>
</protein>
<dbReference type="GO" id="GO:0004795">
    <property type="term" value="F:threonine synthase activity"/>
    <property type="evidence" value="ECO:0007669"/>
    <property type="project" value="UniProtKB-UniRule"/>
</dbReference>
<evidence type="ECO:0000256" key="6">
    <source>
        <dbReference type="PIRSR" id="PIRSR604450-51"/>
    </source>
</evidence>
<dbReference type="EMBL" id="CP074694">
    <property type="protein sequence ID" value="QVL33609.1"/>
    <property type="molecule type" value="Genomic_DNA"/>
</dbReference>
<dbReference type="Proteomes" id="UP000676194">
    <property type="component" value="Chromosome"/>
</dbReference>
<name>A0A8E6B969_9BACT</name>
<dbReference type="CDD" id="cd01563">
    <property type="entry name" value="Thr-synth_1"/>
    <property type="match status" value="1"/>
</dbReference>
<dbReference type="InterPro" id="IPR050147">
    <property type="entry name" value="Ser/Thr_Dehydratase"/>
</dbReference>
<proteinExistence type="inferred from homology"/>
<comment type="cofactor">
    <cofactor evidence="1 6">
        <name>pyridoxal 5'-phosphate</name>
        <dbReference type="ChEBI" id="CHEBI:597326"/>
    </cofactor>
</comment>
<keyword evidence="4 8" id="KW-0456">Lyase</keyword>
<evidence type="ECO:0000256" key="1">
    <source>
        <dbReference type="ARBA" id="ARBA00001933"/>
    </source>
</evidence>
<dbReference type="PANTHER" id="PTHR48078">
    <property type="entry name" value="THREONINE DEHYDRATASE, MITOCHONDRIAL-RELATED"/>
    <property type="match status" value="1"/>
</dbReference>
<dbReference type="InterPro" id="IPR001926">
    <property type="entry name" value="TrpB-like_PALP"/>
</dbReference>
<dbReference type="RefSeq" id="WP_213498521.1">
    <property type="nucleotide sequence ID" value="NZ_CP074694.1"/>
</dbReference>
<dbReference type="Pfam" id="PF00291">
    <property type="entry name" value="PALP"/>
    <property type="match status" value="1"/>
</dbReference>
<dbReference type="InterPro" id="IPR036052">
    <property type="entry name" value="TrpB-like_PALP_sf"/>
</dbReference>
<dbReference type="AlphaFoldDB" id="A0A8E6B969"/>
<dbReference type="KEGG" id="tsph:KIH39_06770"/>
<dbReference type="NCBIfam" id="TIGR00260">
    <property type="entry name" value="thrC"/>
    <property type="match status" value="1"/>
</dbReference>
<evidence type="ECO:0000256" key="4">
    <source>
        <dbReference type="ARBA" id="ARBA00023239"/>
    </source>
</evidence>
<dbReference type="GO" id="GO:0006565">
    <property type="term" value="P:L-serine catabolic process"/>
    <property type="evidence" value="ECO:0007669"/>
    <property type="project" value="TreeGrafter"/>
</dbReference>
<dbReference type="SUPFAM" id="SSF53686">
    <property type="entry name" value="Tryptophan synthase beta subunit-like PLP-dependent enzymes"/>
    <property type="match status" value="1"/>
</dbReference>
<comment type="similarity">
    <text evidence="2">Belongs to the threonine synthase family.</text>
</comment>
<keyword evidence="9" id="KW-1185">Reference proteome</keyword>
<dbReference type="GO" id="GO:0006567">
    <property type="term" value="P:L-threonine catabolic process"/>
    <property type="evidence" value="ECO:0007669"/>
    <property type="project" value="TreeGrafter"/>
</dbReference>
<dbReference type="EC" id="4.2.3.1" evidence="5"/>
<evidence type="ECO:0000256" key="5">
    <source>
        <dbReference type="NCBIfam" id="TIGR00260"/>
    </source>
</evidence>
<evidence type="ECO:0000259" key="7">
    <source>
        <dbReference type="Pfam" id="PF00291"/>
    </source>
</evidence>
<evidence type="ECO:0000313" key="9">
    <source>
        <dbReference type="Proteomes" id="UP000676194"/>
    </source>
</evidence>
<organism evidence="8 9">
    <name type="scientific">Telmatocola sphagniphila</name>
    <dbReference type="NCBI Taxonomy" id="1123043"/>
    <lineage>
        <taxon>Bacteria</taxon>
        <taxon>Pseudomonadati</taxon>
        <taxon>Planctomycetota</taxon>
        <taxon>Planctomycetia</taxon>
        <taxon>Gemmatales</taxon>
        <taxon>Gemmataceae</taxon>
    </lineage>
</organism>
<dbReference type="PANTHER" id="PTHR48078:SF6">
    <property type="entry name" value="L-THREONINE DEHYDRATASE CATABOLIC TDCB"/>
    <property type="match status" value="1"/>
</dbReference>
<feature type="domain" description="Tryptophan synthase beta chain-like PALP" evidence="7">
    <location>
        <begin position="86"/>
        <end position="407"/>
    </location>
</feature>
<feature type="modified residue" description="N6-(pyridoxal phosphate)lysine" evidence="6">
    <location>
        <position position="124"/>
    </location>
</feature>